<dbReference type="EMBL" id="JBIRGH010000018">
    <property type="protein sequence ID" value="MFH8587762.1"/>
    <property type="molecule type" value="Genomic_DNA"/>
</dbReference>
<dbReference type="Pfam" id="PF13424">
    <property type="entry name" value="TPR_12"/>
    <property type="match status" value="1"/>
</dbReference>
<dbReference type="InterPro" id="IPR019734">
    <property type="entry name" value="TPR_rpt"/>
</dbReference>
<dbReference type="SMART" id="SM00028">
    <property type="entry name" value="TPR"/>
    <property type="match status" value="4"/>
</dbReference>
<dbReference type="SUPFAM" id="SSF52540">
    <property type="entry name" value="P-loop containing nucleoside triphosphate hydrolases"/>
    <property type="match status" value="1"/>
</dbReference>
<dbReference type="SMART" id="SM00382">
    <property type="entry name" value="AAA"/>
    <property type="match status" value="1"/>
</dbReference>
<dbReference type="InterPro" id="IPR027417">
    <property type="entry name" value="P-loop_NTPase"/>
</dbReference>
<keyword evidence="3" id="KW-1185">Reference proteome</keyword>
<evidence type="ECO:0000313" key="2">
    <source>
        <dbReference type="EMBL" id="MFH8587762.1"/>
    </source>
</evidence>
<dbReference type="PANTHER" id="PTHR47691">
    <property type="entry name" value="REGULATOR-RELATED"/>
    <property type="match status" value="1"/>
</dbReference>
<gene>
    <name evidence="2" type="ORF">ACH4GP_25745</name>
</gene>
<feature type="domain" description="AAA+ ATPase" evidence="1">
    <location>
        <begin position="282"/>
        <end position="417"/>
    </location>
</feature>
<dbReference type="SUPFAM" id="SSF48452">
    <property type="entry name" value="TPR-like"/>
    <property type="match status" value="2"/>
</dbReference>
<dbReference type="PRINTS" id="PR00364">
    <property type="entry name" value="DISEASERSIST"/>
</dbReference>
<evidence type="ECO:0000259" key="1">
    <source>
        <dbReference type="SMART" id="SM00382"/>
    </source>
</evidence>
<comment type="caution">
    <text evidence="2">The sequence shown here is derived from an EMBL/GenBank/DDBJ whole genome shotgun (WGS) entry which is preliminary data.</text>
</comment>
<organism evidence="2 3">
    <name type="scientific">Streptomyces celluloflavus</name>
    <dbReference type="NCBI Taxonomy" id="58344"/>
    <lineage>
        <taxon>Bacteria</taxon>
        <taxon>Bacillati</taxon>
        <taxon>Actinomycetota</taxon>
        <taxon>Actinomycetes</taxon>
        <taxon>Kitasatosporales</taxon>
        <taxon>Streptomycetaceae</taxon>
        <taxon>Streptomyces</taxon>
    </lineage>
</organism>
<dbReference type="InterPro" id="IPR049945">
    <property type="entry name" value="AAA_22"/>
</dbReference>
<proteinExistence type="predicted"/>
<dbReference type="Pfam" id="PF13401">
    <property type="entry name" value="AAA_22"/>
    <property type="match status" value="1"/>
</dbReference>
<dbReference type="InterPro" id="IPR003593">
    <property type="entry name" value="AAA+_ATPase"/>
</dbReference>
<sequence>MKGYVLGPVKAVVPGRQGVEGASKLAGLFALFVLSSDHRVERDDIAHHLWPNGGATENRISRQLSYLRDGLGGRVSRMKSGVCSMDLSDSSIDYLLFREDVRRSRGMNAFERFSVLRGALERWSGEGPLLGLPGAGFELQRTELRREWGGALVNCMAAAWEIRDDEWLLKEAEGLLGRFSVNRTYGERIFLYRLMATAARSLQAAKQMIKEYKERYGRPRDLELDQAIRDIARGAFRHRPAPARFEHPIPRQLPFADRELVGQARRTASLRQYLAQRRAESRGAVILLTGMAGAGKSALANHLCRGLEPDFPDGTLYASLNGFTGEGTSPAEPRQILSRFLSDLGVQTQATDLDALSGALRSRLATRSVVMLLDDAAHAGQVLPLLPGTGTSVVVITSRNQLPDLSARKDVHICRIGPLDRESAAEIVFGEMAPGARRKCGPSVDRLVDLCGRLPLALSVIARRVRGRPPQGVAELVTRLSQEHQRLEELHQPGHDLSVRLALDCSVGALSTEARSLLWQLALHPGPSIDWAATMDLGSVAAGGDTDRALDELIDANLVECTVDRYRLHDLVRAYARYHVFSDADRSIERLREETVRQVLEHQLQNVAACDRVIDPQRSLPIEEPRGLRVVDPASEEEAMAYVDAEYEVLLQGIDLALRSSLRRYVWLLSMALVSYQWRRSRHADAERRLTEAEEASRGLASSIHRAMVYRMLAGTQMRAGHVDLGLRNAEAAVRLGEEQGDVASRLGLARSLHLRAVAYQRGGDLNGAEEGHRLALELFEELGDAAGAAGALNGIGTVQYERGAYDKALRMCDEALRIFELTDDANGRANVLTTLAKIHTFRSERDEALRLYERAIAIYRKLSYWPNEAKTLSRYAYVLVSSGRTQEAVTALERVVMLCEFMGDEEGVQQALDRLESLR</sequence>
<dbReference type="Gene3D" id="1.25.40.10">
    <property type="entry name" value="Tetratricopeptide repeat domain"/>
    <property type="match status" value="1"/>
</dbReference>
<accession>A0ABW7RI58</accession>
<dbReference type="Gene3D" id="1.10.10.10">
    <property type="entry name" value="Winged helix-like DNA-binding domain superfamily/Winged helix DNA-binding domain"/>
    <property type="match status" value="1"/>
</dbReference>
<dbReference type="InterPro" id="IPR011990">
    <property type="entry name" value="TPR-like_helical_dom_sf"/>
</dbReference>
<dbReference type="PANTHER" id="PTHR47691:SF3">
    <property type="entry name" value="HTH-TYPE TRANSCRIPTIONAL REGULATOR RV0890C-RELATED"/>
    <property type="match status" value="1"/>
</dbReference>
<protein>
    <submittedName>
        <fullName evidence="2">Tetratricopeptide repeat protein</fullName>
    </submittedName>
</protein>
<dbReference type="CDD" id="cd00267">
    <property type="entry name" value="ABC_ATPase"/>
    <property type="match status" value="1"/>
</dbReference>
<dbReference type="Proteomes" id="UP001610990">
    <property type="component" value="Unassembled WGS sequence"/>
</dbReference>
<name>A0ABW7RI58_9ACTN</name>
<dbReference type="RefSeq" id="WP_397674760.1">
    <property type="nucleotide sequence ID" value="NZ_JBIRGH010000018.1"/>
</dbReference>
<reference evidence="2 3" key="1">
    <citation type="submission" date="2024-10" db="EMBL/GenBank/DDBJ databases">
        <title>The Natural Products Discovery Center: Release of the First 8490 Sequenced Strains for Exploring Actinobacteria Biosynthetic Diversity.</title>
        <authorList>
            <person name="Kalkreuter E."/>
            <person name="Kautsar S.A."/>
            <person name="Yang D."/>
            <person name="Bader C.D."/>
            <person name="Teijaro C.N."/>
            <person name="Fluegel L."/>
            <person name="Davis C.M."/>
            <person name="Simpson J.R."/>
            <person name="Lauterbach L."/>
            <person name="Steele A.D."/>
            <person name="Gui C."/>
            <person name="Meng S."/>
            <person name="Li G."/>
            <person name="Viehrig K."/>
            <person name="Ye F."/>
            <person name="Su P."/>
            <person name="Kiefer A.F."/>
            <person name="Nichols A."/>
            <person name="Cepeda A.J."/>
            <person name="Yan W."/>
            <person name="Fan B."/>
            <person name="Jiang Y."/>
            <person name="Adhikari A."/>
            <person name="Zheng C.-J."/>
            <person name="Schuster L."/>
            <person name="Cowan T.M."/>
            <person name="Smanski M.J."/>
            <person name="Chevrette M.G."/>
            <person name="De Carvalho L.P.S."/>
            <person name="Shen B."/>
        </authorList>
    </citation>
    <scope>NUCLEOTIDE SEQUENCE [LARGE SCALE GENOMIC DNA]</scope>
    <source>
        <strain evidence="2 3">NPDC018013</strain>
    </source>
</reference>
<evidence type="ECO:0000313" key="3">
    <source>
        <dbReference type="Proteomes" id="UP001610990"/>
    </source>
</evidence>
<dbReference type="InterPro" id="IPR036388">
    <property type="entry name" value="WH-like_DNA-bd_sf"/>
</dbReference>
<dbReference type="Gene3D" id="3.40.50.300">
    <property type="entry name" value="P-loop containing nucleotide triphosphate hydrolases"/>
    <property type="match status" value="1"/>
</dbReference>